<protein>
    <submittedName>
        <fullName evidence="1">Uncharacterized protein</fullName>
    </submittedName>
</protein>
<dbReference type="RefSeq" id="WP_319974395.1">
    <property type="nucleotide sequence ID" value="NZ_JAXAVU010000004.1"/>
</dbReference>
<gene>
    <name evidence="1" type="ORF">SK854_08215</name>
</gene>
<dbReference type="Proteomes" id="UP001285352">
    <property type="component" value="Unassembled WGS sequence"/>
</dbReference>
<dbReference type="EMBL" id="JAXAVU010000004">
    <property type="protein sequence ID" value="MDX8142091.1"/>
    <property type="molecule type" value="Genomic_DNA"/>
</dbReference>
<evidence type="ECO:0000313" key="2">
    <source>
        <dbReference type="Proteomes" id="UP001285352"/>
    </source>
</evidence>
<accession>A0ABU4URG2</accession>
<evidence type="ECO:0000313" key="1">
    <source>
        <dbReference type="EMBL" id="MDX8142091.1"/>
    </source>
</evidence>
<keyword evidence="2" id="KW-1185">Reference proteome</keyword>
<sequence length="69" mass="7306">MTTALTWGGGERLACQGLIRSPIHARIPLADAASALAISCGRGGGQARRRLRRLIAIVLSCLENEPKPL</sequence>
<organism evidence="1 2">
    <name type="scientific">Lentzea sokolovensis</name>
    <dbReference type="NCBI Taxonomy" id="3095429"/>
    <lineage>
        <taxon>Bacteria</taxon>
        <taxon>Bacillati</taxon>
        <taxon>Actinomycetota</taxon>
        <taxon>Actinomycetes</taxon>
        <taxon>Pseudonocardiales</taxon>
        <taxon>Pseudonocardiaceae</taxon>
        <taxon>Lentzea</taxon>
    </lineage>
</organism>
<proteinExistence type="predicted"/>
<name>A0ABU4URG2_9PSEU</name>
<reference evidence="1 2" key="1">
    <citation type="submission" date="2023-11" db="EMBL/GenBank/DDBJ databases">
        <title>Lentzea sokolovensis, sp. nov., Lentzea kristufkii, sp. nov., and Lentzea miocenensis, sp. nov., rare actinobacteria from Sokolov Coal Basin, Miocene lacustrine sediment, Czech Republic.</title>
        <authorList>
            <person name="Lara A."/>
            <person name="Kotroba L."/>
            <person name="Nouioui I."/>
            <person name="Neumann-Schaal M."/>
            <person name="Mast Y."/>
            <person name="Chronakova A."/>
        </authorList>
    </citation>
    <scope>NUCLEOTIDE SEQUENCE [LARGE SCALE GENOMIC DNA]</scope>
    <source>
        <strain evidence="1 2">BCCO 10_0061</strain>
    </source>
</reference>
<comment type="caution">
    <text evidence="1">The sequence shown here is derived from an EMBL/GenBank/DDBJ whole genome shotgun (WGS) entry which is preliminary data.</text>
</comment>